<evidence type="ECO:0000313" key="2">
    <source>
        <dbReference type="Proteomes" id="UP000297946"/>
    </source>
</evidence>
<gene>
    <name evidence="1" type="ORF">EHO57_13810</name>
</gene>
<organism evidence="1 2">
    <name type="scientific">Leptospira langatensis</name>
    <dbReference type="NCBI Taxonomy" id="2484983"/>
    <lineage>
        <taxon>Bacteria</taxon>
        <taxon>Pseudomonadati</taxon>
        <taxon>Spirochaetota</taxon>
        <taxon>Spirochaetia</taxon>
        <taxon>Leptospirales</taxon>
        <taxon>Leptospiraceae</taxon>
        <taxon>Leptospira</taxon>
    </lineage>
</organism>
<sequence length="371" mass="42119">MRKVGKGGSTPFEIGTKPNQLTPLTNEELLNRRGESAIWYRMSPCPCPSGDQIPDCPFCYSGLIRTFQEELIIQEELAERVTGNCVFTRYAPISKIDEAKLFQRGSKKDLSIMKVHEDHFEVLEPLKYWNQVELKYRVKMIEEIIVEGSGSNEYVLFPKLPDGALTGVVEVFKIPEIGEPIPVKYSGFTLNSIVFPERVNGLHRAKIKFVSAIKIGYKTFNVDPSNKPFDKSQLTFQSGELMGVLGSGYRIGEGDIITLLVSKLRHSEYIHFKPNGKAIDKVAYSPIFEIDSIISKERDGLKLWKQGRDYILFGDSEVQWLTDKPRGGYTIIYDYHPSFRVTGFIEAGDGENRPKPRIFKMKPVSSFNARD</sequence>
<name>A0A5R2ASZ4_9LEPT</name>
<dbReference type="EMBL" id="RQER01000008">
    <property type="protein sequence ID" value="TGJ99833.1"/>
    <property type="molecule type" value="Genomic_DNA"/>
</dbReference>
<reference evidence="1 2" key="1">
    <citation type="journal article" date="2019" name="PLoS Negl. Trop. Dis.">
        <title>Revisiting the worldwide diversity of Leptospira species in the environment.</title>
        <authorList>
            <person name="Vincent A.T."/>
            <person name="Schiettekatte O."/>
            <person name="Bourhy P."/>
            <person name="Veyrier F.J."/>
            <person name="Picardeau M."/>
        </authorList>
    </citation>
    <scope>NUCLEOTIDE SEQUENCE [LARGE SCALE GENOMIC DNA]</scope>
    <source>
        <strain evidence="1 2">SSW18</strain>
    </source>
</reference>
<dbReference type="AlphaFoldDB" id="A0A5R2ASZ4"/>
<dbReference type="RefSeq" id="WP_135698340.1">
    <property type="nucleotide sequence ID" value="NZ_RQER01000008.1"/>
</dbReference>
<accession>A0A5R2ASZ4</accession>
<proteinExistence type="predicted"/>
<evidence type="ECO:0000313" key="1">
    <source>
        <dbReference type="EMBL" id="TGJ99833.1"/>
    </source>
</evidence>
<dbReference type="Proteomes" id="UP000297946">
    <property type="component" value="Unassembled WGS sequence"/>
</dbReference>
<comment type="caution">
    <text evidence="1">The sequence shown here is derived from an EMBL/GenBank/DDBJ whole genome shotgun (WGS) entry which is preliminary data.</text>
</comment>
<protein>
    <submittedName>
        <fullName evidence="1">Uncharacterized protein</fullName>
    </submittedName>
</protein>